<proteinExistence type="predicted"/>
<protein>
    <recommendedName>
        <fullName evidence="5">Major facilitator superfamily (MFS) profile domain-containing protein</fullName>
    </recommendedName>
</protein>
<evidence type="ECO:0000313" key="3">
    <source>
        <dbReference type="EMBL" id="WVZ96403.1"/>
    </source>
</evidence>
<gene>
    <name evidence="3" type="ORF">U9M48_042043</name>
</gene>
<feature type="transmembrane region" description="Helical" evidence="2">
    <location>
        <begin position="134"/>
        <end position="156"/>
    </location>
</feature>
<keyword evidence="4" id="KW-1185">Reference proteome</keyword>
<evidence type="ECO:0000313" key="4">
    <source>
        <dbReference type="Proteomes" id="UP001341281"/>
    </source>
</evidence>
<dbReference type="EMBL" id="CP144754">
    <property type="protein sequence ID" value="WVZ96403.1"/>
    <property type="molecule type" value="Genomic_DNA"/>
</dbReference>
<reference evidence="3 4" key="1">
    <citation type="submission" date="2024-02" db="EMBL/GenBank/DDBJ databases">
        <title>High-quality chromosome-scale genome assembly of Pensacola bahiagrass (Paspalum notatum Flugge var. saurae).</title>
        <authorList>
            <person name="Vega J.M."/>
            <person name="Podio M."/>
            <person name="Orjuela J."/>
            <person name="Siena L.A."/>
            <person name="Pessino S.C."/>
            <person name="Combes M.C."/>
            <person name="Mariac C."/>
            <person name="Albertini E."/>
            <person name="Pupilli F."/>
            <person name="Ortiz J.P.A."/>
            <person name="Leblanc O."/>
        </authorList>
    </citation>
    <scope>NUCLEOTIDE SEQUENCE [LARGE SCALE GENOMIC DNA]</scope>
    <source>
        <strain evidence="3">R1</strain>
        <tissue evidence="3">Leaf</tissue>
    </source>
</reference>
<feature type="transmembrane region" description="Helical" evidence="2">
    <location>
        <begin position="186"/>
        <end position="208"/>
    </location>
</feature>
<feature type="region of interest" description="Disordered" evidence="1">
    <location>
        <begin position="42"/>
        <end position="65"/>
    </location>
</feature>
<dbReference type="Gene3D" id="1.20.1250.20">
    <property type="entry name" value="MFS general substrate transporter like domains"/>
    <property type="match status" value="1"/>
</dbReference>
<feature type="transmembrane region" description="Helical" evidence="2">
    <location>
        <begin position="94"/>
        <end position="114"/>
    </location>
</feature>
<dbReference type="Proteomes" id="UP001341281">
    <property type="component" value="Chromosome 10"/>
</dbReference>
<evidence type="ECO:0000256" key="1">
    <source>
        <dbReference type="SAM" id="MobiDB-lite"/>
    </source>
</evidence>
<sequence>MNSNAGGRRPLALHFAPKQPGQQDPNDLRRGLQGVAITVARHQGSCRPSSPRRRPSQGRLLRQSETPTKTNICCQRLVLEALDTARTQMYHMKALVIAAMAFFCISSVSSKLLVRLDYPDSNAGDNKKPGTLHVTVNNMVIAVTLVVTLVLGYFSYKLSRNRVITLVLMAACAIGSGLSFRRTSHAVMGTLCLLRFWLGFGIGGDYPLSAIIMSK</sequence>
<keyword evidence="2" id="KW-0472">Membrane</keyword>
<dbReference type="SUPFAM" id="SSF103473">
    <property type="entry name" value="MFS general substrate transporter"/>
    <property type="match status" value="1"/>
</dbReference>
<evidence type="ECO:0008006" key="5">
    <source>
        <dbReference type="Google" id="ProtNLM"/>
    </source>
</evidence>
<name>A0AAQ3XEU5_PASNO</name>
<keyword evidence="2" id="KW-1133">Transmembrane helix</keyword>
<evidence type="ECO:0000256" key="2">
    <source>
        <dbReference type="SAM" id="Phobius"/>
    </source>
</evidence>
<keyword evidence="2" id="KW-0812">Transmembrane</keyword>
<accession>A0AAQ3XEU5</accession>
<feature type="region of interest" description="Disordered" evidence="1">
    <location>
        <begin position="1"/>
        <end position="28"/>
    </location>
</feature>
<dbReference type="AlphaFoldDB" id="A0AAQ3XEU5"/>
<dbReference type="InterPro" id="IPR036259">
    <property type="entry name" value="MFS_trans_sf"/>
</dbReference>
<organism evidence="3 4">
    <name type="scientific">Paspalum notatum var. saurae</name>
    <dbReference type="NCBI Taxonomy" id="547442"/>
    <lineage>
        <taxon>Eukaryota</taxon>
        <taxon>Viridiplantae</taxon>
        <taxon>Streptophyta</taxon>
        <taxon>Embryophyta</taxon>
        <taxon>Tracheophyta</taxon>
        <taxon>Spermatophyta</taxon>
        <taxon>Magnoliopsida</taxon>
        <taxon>Liliopsida</taxon>
        <taxon>Poales</taxon>
        <taxon>Poaceae</taxon>
        <taxon>PACMAD clade</taxon>
        <taxon>Panicoideae</taxon>
        <taxon>Andropogonodae</taxon>
        <taxon>Paspaleae</taxon>
        <taxon>Paspalinae</taxon>
        <taxon>Paspalum</taxon>
    </lineage>
</organism>